<dbReference type="Pfam" id="PF00621">
    <property type="entry name" value="RhoGEF"/>
    <property type="match status" value="1"/>
</dbReference>
<feature type="region of interest" description="Disordered" evidence="9">
    <location>
        <begin position="2874"/>
        <end position="2901"/>
    </location>
</feature>
<dbReference type="InterPro" id="IPR000219">
    <property type="entry name" value="DH_dom"/>
</dbReference>
<dbReference type="SUPFAM" id="SSF48726">
    <property type="entry name" value="Immunoglobulin"/>
    <property type="match status" value="21"/>
</dbReference>
<dbReference type="InterPro" id="IPR036116">
    <property type="entry name" value="FN3_sf"/>
</dbReference>
<dbReference type="GO" id="GO:0004672">
    <property type="term" value="F:protein kinase activity"/>
    <property type="evidence" value="ECO:0007669"/>
    <property type="project" value="InterPro"/>
</dbReference>
<feature type="compositionally biased region" description="Polar residues" evidence="9">
    <location>
        <begin position="2065"/>
        <end position="2081"/>
    </location>
</feature>
<dbReference type="PROSITE" id="PS50853">
    <property type="entry name" value="FN3"/>
    <property type="match status" value="2"/>
</dbReference>
<feature type="domain" description="Fibronectin type-III" evidence="14">
    <location>
        <begin position="3910"/>
        <end position="4008"/>
    </location>
</feature>
<feature type="domain" description="Fibronectin type-III" evidence="14">
    <location>
        <begin position="4838"/>
        <end position="4934"/>
    </location>
</feature>
<feature type="domain" description="Ig-like" evidence="13">
    <location>
        <begin position="2490"/>
        <end position="2581"/>
    </location>
</feature>
<evidence type="ECO:0000256" key="3">
    <source>
        <dbReference type="ARBA" id="ARBA00022490"/>
    </source>
</evidence>
<feature type="domain" description="Ig-like" evidence="13">
    <location>
        <begin position="2773"/>
        <end position="2864"/>
    </location>
</feature>
<dbReference type="PROSITE" id="PS50010">
    <property type="entry name" value="DH_2"/>
    <property type="match status" value="1"/>
</dbReference>
<proteinExistence type="inferred from homology"/>
<organism evidence="15 16">
    <name type="scientific">Nasonia vitripennis</name>
    <name type="common">Parasitic wasp</name>
    <dbReference type="NCBI Taxonomy" id="7425"/>
    <lineage>
        <taxon>Eukaryota</taxon>
        <taxon>Metazoa</taxon>
        <taxon>Ecdysozoa</taxon>
        <taxon>Arthropoda</taxon>
        <taxon>Hexapoda</taxon>
        <taxon>Insecta</taxon>
        <taxon>Pterygota</taxon>
        <taxon>Neoptera</taxon>
        <taxon>Endopterygota</taxon>
        <taxon>Hymenoptera</taxon>
        <taxon>Apocrita</taxon>
        <taxon>Proctotrupomorpha</taxon>
        <taxon>Chalcidoidea</taxon>
        <taxon>Pteromalidae</taxon>
        <taxon>Pteromalinae</taxon>
        <taxon>Nasonia</taxon>
    </lineage>
</organism>
<feature type="domain" description="Ig-like" evidence="13">
    <location>
        <begin position="3395"/>
        <end position="3486"/>
    </location>
</feature>
<evidence type="ECO:0000256" key="1">
    <source>
        <dbReference type="ARBA" id="ARBA00004161"/>
    </source>
</evidence>
<feature type="domain" description="Ig-like" evidence="13">
    <location>
        <begin position="2270"/>
        <end position="2381"/>
    </location>
</feature>
<keyword evidence="3" id="KW-0963">Cytoplasm</keyword>
<dbReference type="InterPro" id="IPR007110">
    <property type="entry name" value="Ig-like_dom"/>
</dbReference>
<dbReference type="InterPro" id="IPR055251">
    <property type="entry name" value="SOS1_NGEF_PH"/>
</dbReference>
<feature type="domain" description="Ig-like" evidence="13">
    <location>
        <begin position="3795"/>
        <end position="3886"/>
    </location>
</feature>
<dbReference type="GO" id="GO:0060298">
    <property type="term" value="P:positive regulation of sarcomere organization"/>
    <property type="evidence" value="ECO:0007669"/>
    <property type="project" value="UniProtKB-ARBA"/>
</dbReference>
<dbReference type="EnsemblMetazoa" id="XM_031928551">
    <property type="protein sequence ID" value="XP_031784411"/>
    <property type="gene ID" value="LOC100123490"/>
</dbReference>
<feature type="region of interest" description="Disordered" evidence="9">
    <location>
        <begin position="1983"/>
        <end position="2016"/>
    </location>
</feature>
<dbReference type="PROSITE" id="PS50011">
    <property type="entry name" value="PROTEIN_KINASE_DOM"/>
    <property type="match status" value="2"/>
</dbReference>
<feature type="domain" description="Protein kinase" evidence="12">
    <location>
        <begin position="4990"/>
        <end position="5244"/>
    </location>
</feature>
<feature type="region of interest" description="Disordered" evidence="9">
    <location>
        <begin position="4575"/>
        <end position="4606"/>
    </location>
</feature>
<feature type="domain" description="Ig-like" evidence="13">
    <location>
        <begin position="2098"/>
        <end position="2188"/>
    </location>
</feature>
<keyword evidence="16" id="KW-1185">Reference proteome</keyword>
<evidence type="ECO:0000256" key="6">
    <source>
        <dbReference type="ARBA" id="ARBA00022840"/>
    </source>
</evidence>
<keyword evidence="8" id="KW-0393">Immunoglobulin domain</keyword>
<dbReference type="Gene3D" id="2.60.40.10">
    <property type="entry name" value="Immunoglobulins"/>
    <property type="match status" value="23"/>
</dbReference>
<evidence type="ECO:0000259" key="13">
    <source>
        <dbReference type="PROSITE" id="PS50835"/>
    </source>
</evidence>
<dbReference type="CDD" id="cd00063">
    <property type="entry name" value="FN3"/>
    <property type="match status" value="2"/>
</dbReference>
<dbReference type="InterPro" id="IPR000719">
    <property type="entry name" value="Prot_kinase_dom"/>
</dbReference>
<feature type="domain" description="Ig-like" evidence="13">
    <location>
        <begin position="2396"/>
        <end position="2485"/>
    </location>
</feature>
<dbReference type="Gene3D" id="3.30.200.20">
    <property type="entry name" value="Phosphorylase Kinase, domain 1"/>
    <property type="match status" value="2"/>
</dbReference>
<name>A0A7M7QAF4_NASVI</name>
<dbReference type="InterPro" id="IPR013098">
    <property type="entry name" value="Ig_I-set"/>
</dbReference>
<dbReference type="PROSITE" id="PS50835">
    <property type="entry name" value="IG_LIKE"/>
    <property type="match status" value="15"/>
</dbReference>
<dbReference type="PANTHER" id="PTHR47633">
    <property type="entry name" value="IMMUNOGLOBULIN"/>
    <property type="match status" value="1"/>
</dbReference>
<evidence type="ECO:0008006" key="17">
    <source>
        <dbReference type="Google" id="ProtNLM"/>
    </source>
</evidence>
<feature type="domain" description="Ig-like" evidence="13">
    <location>
        <begin position="2584"/>
        <end position="2673"/>
    </location>
</feature>
<dbReference type="InterPro" id="IPR011009">
    <property type="entry name" value="Kinase-like_dom_sf"/>
</dbReference>
<dbReference type="Pfam" id="PF22697">
    <property type="entry name" value="SOS1_NGEF_PH"/>
    <property type="match status" value="1"/>
</dbReference>
<dbReference type="RefSeq" id="XP_031784411.1">
    <property type="nucleotide sequence ID" value="XM_031928551.2"/>
</dbReference>
<evidence type="ECO:0000259" key="12">
    <source>
        <dbReference type="PROSITE" id="PS50011"/>
    </source>
</evidence>
<evidence type="ECO:0000256" key="8">
    <source>
        <dbReference type="ARBA" id="ARBA00023319"/>
    </source>
</evidence>
<evidence type="ECO:0000256" key="9">
    <source>
        <dbReference type="SAM" id="MobiDB-lite"/>
    </source>
</evidence>
<comment type="similarity">
    <text evidence="2">Belongs to the protein kinase superfamily. CAMK Ser/Thr protein kinase family.</text>
</comment>
<evidence type="ECO:0000256" key="4">
    <source>
        <dbReference type="ARBA" id="ARBA00022737"/>
    </source>
</evidence>
<dbReference type="Pfam" id="PF00069">
    <property type="entry name" value="Pkinase"/>
    <property type="match status" value="2"/>
</dbReference>
<dbReference type="FunFam" id="2.60.40.10:FF:001036">
    <property type="entry name" value="Muscle M-line assembly protein unc-89"/>
    <property type="match status" value="1"/>
</dbReference>
<dbReference type="Gene3D" id="2.30.29.30">
    <property type="entry name" value="Pleckstrin-homology domain (PH domain)/Phosphotyrosine-binding domain (PTB)"/>
    <property type="match status" value="1"/>
</dbReference>
<evidence type="ECO:0000259" key="14">
    <source>
        <dbReference type="PROSITE" id="PS50853"/>
    </source>
</evidence>
<dbReference type="InterPro" id="IPR001849">
    <property type="entry name" value="PH_domain"/>
</dbReference>
<dbReference type="Pfam" id="PF07679">
    <property type="entry name" value="I-set"/>
    <property type="match status" value="21"/>
</dbReference>
<keyword evidence="7" id="KW-1015">Disulfide bond</keyword>
<dbReference type="FunFam" id="2.30.29.30:FF:000519">
    <property type="entry name" value="Muscle M-line assembly protein unc-89-like Protein"/>
    <property type="match status" value="1"/>
</dbReference>
<feature type="region of interest" description="Disordered" evidence="9">
    <location>
        <begin position="191"/>
        <end position="231"/>
    </location>
</feature>
<dbReference type="GO" id="GO:0009653">
    <property type="term" value="P:anatomical structure morphogenesis"/>
    <property type="evidence" value="ECO:0007669"/>
    <property type="project" value="UniProtKB-ARBA"/>
</dbReference>
<dbReference type="CTD" id="3346201"/>
<evidence type="ECO:0000256" key="2">
    <source>
        <dbReference type="ARBA" id="ARBA00006692"/>
    </source>
</evidence>
<dbReference type="InterPro" id="IPR003961">
    <property type="entry name" value="FN3_dom"/>
</dbReference>
<dbReference type="GO" id="GO:0031672">
    <property type="term" value="C:A band"/>
    <property type="evidence" value="ECO:0007669"/>
    <property type="project" value="UniProtKB-SubCell"/>
</dbReference>
<dbReference type="Proteomes" id="UP000002358">
    <property type="component" value="Chromosome 4"/>
</dbReference>
<dbReference type="InterPro" id="IPR003598">
    <property type="entry name" value="Ig_sub2"/>
</dbReference>
<dbReference type="SUPFAM" id="SSF56112">
    <property type="entry name" value="Protein kinase-like (PK-like)"/>
    <property type="match status" value="2"/>
</dbReference>
<dbReference type="GO" id="GO:0005085">
    <property type="term" value="F:guanyl-nucleotide exchange factor activity"/>
    <property type="evidence" value="ECO:0007669"/>
    <property type="project" value="InterPro"/>
</dbReference>
<dbReference type="InterPro" id="IPR013783">
    <property type="entry name" value="Ig-like_fold"/>
</dbReference>
<feature type="compositionally biased region" description="Low complexity" evidence="9">
    <location>
        <begin position="1993"/>
        <end position="2004"/>
    </location>
</feature>
<dbReference type="GO" id="GO:0045989">
    <property type="term" value="P:positive regulation of striated muscle contraction"/>
    <property type="evidence" value="ECO:0007669"/>
    <property type="project" value="UniProtKB-ARBA"/>
</dbReference>
<feature type="domain" description="PH" evidence="10">
    <location>
        <begin position="1858"/>
        <end position="1967"/>
    </location>
</feature>
<feature type="domain" description="Protein kinase" evidence="12">
    <location>
        <begin position="4264"/>
        <end position="4517"/>
    </location>
</feature>
<keyword evidence="5" id="KW-0547">Nucleotide-binding</keyword>
<dbReference type="FunFam" id="2.60.40.10:FF:000873">
    <property type="entry name" value="Muscle M-line assembly protein unc-89"/>
    <property type="match status" value="1"/>
</dbReference>
<dbReference type="GO" id="GO:0030154">
    <property type="term" value="P:cell differentiation"/>
    <property type="evidence" value="ECO:0007669"/>
    <property type="project" value="UniProtKB-ARBA"/>
</dbReference>
<dbReference type="SMART" id="SM00233">
    <property type="entry name" value="PH"/>
    <property type="match status" value="1"/>
</dbReference>
<dbReference type="GO" id="GO:0040017">
    <property type="term" value="P:positive regulation of locomotion"/>
    <property type="evidence" value="ECO:0007669"/>
    <property type="project" value="UniProtKB-ARBA"/>
</dbReference>
<dbReference type="InterPro" id="IPR035899">
    <property type="entry name" value="DBL_dom_sf"/>
</dbReference>
<feature type="compositionally biased region" description="Basic and acidic residues" evidence="9">
    <location>
        <begin position="4579"/>
        <end position="4590"/>
    </location>
</feature>
<feature type="domain" description="Ig-like" evidence="13">
    <location>
        <begin position="2678"/>
        <end position="2768"/>
    </location>
</feature>
<evidence type="ECO:0000313" key="15">
    <source>
        <dbReference type="EnsemblMetazoa" id="XP_031784411"/>
    </source>
</evidence>
<evidence type="ECO:0000259" key="10">
    <source>
        <dbReference type="PROSITE" id="PS50003"/>
    </source>
</evidence>
<dbReference type="FunFam" id="2.60.40.10:FF:000107">
    <property type="entry name" value="Myosin, light chain kinase a"/>
    <property type="match status" value="3"/>
</dbReference>
<dbReference type="InterPro" id="IPR036179">
    <property type="entry name" value="Ig-like_dom_sf"/>
</dbReference>
<dbReference type="FunFam" id="2.60.40.10:FF:001223">
    <property type="entry name" value="Sidekick cell adhesion molecule 1"/>
    <property type="match status" value="1"/>
</dbReference>
<dbReference type="GO" id="GO:0005524">
    <property type="term" value="F:ATP binding"/>
    <property type="evidence" value="ECO:0007669"/>
    <property type="project" value="UniProtKB-KW"/>
</dbReference>
<dbReference type="FunFam" id="2.60.40.10:FF:001381">
    <property type="entry name" value="Uncharacterized protein, isoform C"/>
    <property type="match status" value="1"/>
</dbReference>
<evidence type="ECO:0000256" key="7">
    <source>
        <dbReference type="ARBA" id="ARBA00023157"/>
    </source>
</evidence>
<dbReference type="PROSITE" id="PS50003">
    <property type="entry name" value="PH_DOMAIN"/>
    <property type="match status" value="1"/>
</dbReference>
<feature type="domain" description="Ig-like" evidence="13">
    <location>
        <begin position="3692"/>
        <end position="3781"/>
    </location>
</feature>
<dbReference type="FunFam" id="2.60.40.10:FF:000345">
    <property type="entry name" value="Muscle M-line assembly protein unc-89"/>
    <property type="match status" value="4"/>
</dbReference>
<feature type="domain" description="Ig-like" evidence="13">
    <location>
        <begin position="3492"/>
        <end position="3582"/>
    </location>
</feature>
<feature type="domain" description="DH" evidence="11">
    <location>
        <begin position="1664"/>
        <end position="1846"/>
    </location>
</feature>
<evidence type="ECO:0000313" key="16">
    <source>
        <dbReference type="Proteomes" id="UP000002358"/>
    </source>
</evidence>
<dbReference type="InterPro" id="IPR011993">
    <property type="entry name" value="PH-like_dom_sf"/>
</dbReference>
<sequence>MSFCRITGRSRGLPKPNYFPLLPPISPADAKRFCRITGKSYGLPTHHYIPVALGCHAGSNKCKITTNQDTGGPPPPQPPPPRAEGRRHVLLKDYRYVLPVLEGEAEQQLLLQGLLQSKLEAEAAQPRFVYTVDERRCSLVFPAGLEAAVRDGDVRDVMLSRDCESVLLRLKQGRSVSLGFRELEEPGELGELYDGRGPREEVLRERERQAAESKRRKRRRQGGLSHAKRIFEEKERAAEAEELRLRAGPPIKCWKQLGSARQAKSRRSIVSSSAEWREMRRPLEVSLDWERLERPEGPEGPALRPLVAALPAPLAPGAIEPRTVDLAESWPLGSYSAPVSEETGGFEAIPLVEPFAPLTAEPDADVQRACARLAPEALADTADAARRLAQAGAEALAALPRIEEIPRLLERMREPRAQLTQLTQLGGLRGLKLDIDSAQRFVLGQSLRGGPFVPGQTLRTPRGELFVPGLTVQTPDGPLLIPGQVLDVREDRAGEPTTTPVFVAGQTLPTSLGERFVQGQTIHTSEGAKFVGGQTVLTKEGPKFVAGLVVNGSEFLPGQIVATEQGARFVPGQTMTGELGQQIFVPGQSYYRPGTRSGEAPGWEFMPGQSVETEAGQQRFVPGQTLLTSDGLQFVPGQSVGCGEESHFVPGLTVPAGAAGHKFLSGMALATPRGRQFVEGLLMKASEEAGGAETFVPGTVSRPEDESAGLEFVAARSLAEAQLAAAPPAGIPIDPKTASAVSGARTETFGHIVQTEAGLEFIAESVKRFSRGRKMVPGQLVRSKDGHRFVPGLMSEERLFVPGQIVHTEAGEQFVPGQVVETSSGPKFVPGQMVETRSGGKFVPGQTIGTPDGPQFVPGQIVETKAGPTFIPGQVISTEDEGSRFVPGQVVETSDGPHFVPGRVLESAEHGVIFVPGQIVQTEQGPRFVAPDLTDTPEGELEFSVQGFEVTPEELRLLRPQHLQYNASARGYSTESSIDADMLKRLSEAGLTIGKSASSAIPNVAVDVDPKAVELDRAILVSEKLGFQGQAAVKVAQLVSSIASLADGIVRRASDSIHRTNGQSRVAAAAQAYRQLEGGGASEGWLQDALRSTLAVAVQAALGEEAAEGRRDAVFSAVGEALRLLVSGAGAGPPEDLVEELLRTVLAPRKRESICQSLLAEASDNKIDILKWTLTAQSLEAELVLDRLSRVLEEEVGGGGGGDAIGPAFRALSERDPGLISRVLERLSGQVARLDTEQEAAEAVRSAIVRAVREYSESSLEEIFRSEEPGVVRELILQAVGLARALGMPSAASGLLSVLGDADSTRALANDPLALDMLRRLTIMRKLAAERPQLADALGTLGGEGDSERARSDPRLRALVRESAALMIVPEELPCLESSTDVPGSLLCADNSLAMEEFVMRRSRRPSATFMILKQGLQAVVPREAARSVLRGQVPYTLLDERGVQHFEPLHVFSALRLSKPAAHRFSVYCWPVPAAASSLLQEEAEIERLDLTRTSSTDDGLDLSKSDHALGYGSASRENTPSFRRISTLYQDNNNGKAENFVVVKDYTAEAESAGFSVSVGDIVEAIEFAADNSKEAKLDGAFDIGEIEDRLDSSAARHKLSVRPRRKYADSRAQLISRASSRALVRKVGGEQGWLPMSILMQTALSEDTSTGQHKPEDSRFRREAVVKELVETEEEFGRDLQLVVERYLKPLDNPAVPRAVRDNKEIIFTNLKQIAEFHNTSFGRVLIEGVKYYADQPRMLGKTFLRLERDFDKHVAYCRDEPVAQDFLQSNNEVREYFEELSHKLGDDKSVSEHLKLPIQRINDYQLLLKELVKYSTRLGEDCDDLQKALELMLGIPHRATDNKFISNIEGYKGNIHKLGRLLTHEWFTVTDREARSKERYLFLFKARILVCKVRRISEDRSVFVLKDIIRLPEVEVKDHAGEQRTFELHPKAPAGLPGYPITLSAHKDPVKAAWLKEIRQYASDVVALAEHAADDLQLSADPGADEKPSASSQEAQQQQQPGDMSRRYSSTRFSASSRLVEESYSSVSSSRVTGSELSSSFAASSSVTSSQQTAALGSAGVSESSSRTARLALSTNDAGRPQFETPIEGCQVEPSRAKLAMLHVIAGECATFECTLKSSESASKMVWLKDNKPMDDKLADRVRSSVEGSTYKLQIENVLESDSGIYIAHAANGEGSATCTAQLVVQEFTAEEKKARADANSPIFLVRLKDTELLENTYLRFMIKIKGDPAPDLKFFKDGVPIDSKNERVQIVREKADKGFYEIVIPDVQKQDAGKYSCTAQNRFGEASCEASVSVTDEKLMFAGLPEGLLEPGAEPKFVWTRDGVPFDPEERFKVLFKDSEDTLALVFQHVKPEDAGLYTCVAQTSTGNISCSAELTVQGTVNQLLKEPAKPALQSESRTSEVSAGGSAMLDLQVKGFPKPNITWTKDGKEIVAGGRIKYLWEDEESLSLVIKSVTAADAGVYKIRARNELGEDNTQIELIVKSAPKITKRMESFSVQSEETINMSVQIQGSPVPEVSWYKDNKRILESDRTRISKEADDTYTLTIKSACLEDSGSYSIIAKNEINETSQFWDCTVKYPPKITKGLGEPRLIEEGDSLTLYVEVESDYPPSVTWIKDEEVIKISDRITISDEGNRHSLQIDKLLDTDTATYKVQVANKDGARSEQTAIQVRSAPLFKKKLQDKTATENEANVELLAQVESFSKPEVSWYFAGKKISEEKKEYSMSEEGNCYKLTIKSAKTECAGKYTCKAKNEVGESSSSASLTVNFRPKLIKKLADQKVKEGETLKLTVQVSAVPAPEVQWFKDGQEVNADARIKISRDSQRLENYDLTVTLLKGTDGGVYEVRAKNDLGFVSSKSKVIVLTKSEEQSEEATKVAEEDVSAQKQTAEEEAGPEASPVIVSSSLEDRDIYETQSTQFEIKATGLPRPDAKWFKDGLPLKISKRIQYSTVGELFQLTVTKALEEDSGLYTIVFTNKLGEKSLEGFLSVEPVGELRKPKLVQPLSDADVDEGKTGVFKAVFTGDPIPEAIWSLNGEIIDTGAARHVAKVEHKLIEDALKECTYRLEIPETNPGDVGQYSLRVLNEHGEASTEADLGLRIVPIFEEFKDLLAPVGESAVWEARIKANPRPTIVWQCDGRDVTLDERFVTEDDYKNKSYKLKIKALEVCDAGKYKILASNDMGESSEEATLKPYTEQPVFTKELKEYESVRDQNNYEVEVRVTGYPRPSISWLKNGVEIFDDMRNTLTTCVEGPEVVSKWSIERFGEKDAANYSVQAMNMAGSARCLCELSLTRFPPKFFRSLPPSLDLEEAEPLELLAKCDGSPIPMVAWYKDGEIVVPDDRTKIDVLPDGTMRLSIERVKPTDSGAYKIVASNTGGDNPSQCAVAVRPESKEPYFKKGLEDLKAMVGEPLKLRVQVVAFPNPTVQWFKDGMPLRPSKEIYFSNDPNGLIGMTIDELRPEDAGLYSIVVSNELGEATGSSNVEVEEREKPPAFVATLHPMTVVEGFPAKLQVKLEGKPAPTLKWTHNGQEVVPDGEHLKIVNLPDGSQAMLIEKAGPADVGEYAVTASNSEGEECSKAQLAVLGRSNGAEPEEKPRFLSALRDASVLEGEPLSLEALIGGNPVPEVSWSKDGKPLQASERCIVSCDGKKLGLEINPSQGKDSGLYACELRNPHGSDKSSANASVRKIFQAPNFAQRFTDLQQMMGCDAKFTARVSGIPQPDVSWYLNDKPISPDDGKYKIKRDGEACCLFVKDCTYADCGRIKCRAENKEGRAECEAALAVVKELDKKQKVEPPSFLKRVGDCEVYKGMTAKFTACVTGYPEPEFEWYRDDTKLWPTDRILMESEGAGLLRMTIYHVDEDDAGKYTLRIFNPYGEAKSSGEMLFESMEPRSKRLVDQYAEYDRYRKSGIPLPLADRPIISRMMDRHLTLSWKPSIPSMPRLPVTYQVEMCELPDGDWFSARSGVRGCVCDIRNLVPFRDYRFRVRVENKYGMSEPSPYAQSYRAKLEPEPPKFYPYLPPGIDFRPETSPYFPKDFDIERPPHENYAQAPRFLRQEFDTQYGLKNQNSKLFWFVYGYPKPKMSYYFKGEPIEPGGRYDYTYTRNGQATLFINKMLERDVGEYEAVASNEHGEARQRVQLEIAEYPTFISRPEEAHGMVRKSGKFEARVTGVPYPELKWYKDWKPLAPSTRIKIQFVEPDLSILVIEDAILKDEGLYSLSARNVAGCASSSAMLHIEETETDWRYKNYTIKADVKARQKPFGEDYDLGDELGRGTQGVVYHAVERSSGNNYAAKLMHGGSELRQLVFNEMDAMNNLNHKKLLRLHDAYETDRSVTLVTELGGGGELVDNLTRNPFYTEYEIAGYVRQLLTGLDYMHKSGWGHLGLTLSDLLISHSGGDDLKIGDFGLARRIVRNKLMTLMYGMPEFVPPEVPNGEGVDYGTDMWSTGIIAYILLSGISPFRGVNDRETLTRIKEGKWNFEDERWRHISEEAKDFIRKLLEYQTERRMDAETALRHPWLQRPSDRPASDCHKIPSEHLKNYYVLYRDWYKNASCRTWYRKRRLSSAFEHPSKMVYPPGHRYTPERSPERSPERPYTPVGKKAPAARAWENRVPSREPIDTEIGIVKSESHYQNGPDTYLLQLRDTDFPVRLREYTKVANKRGTGFPRAFSDEGYDWRTPIIRERRRFTDVMDEEIDDERKARINTYGSLEAPGARRLRHELGTRLDSYAEVEAMLESKQQGQPPFLREKPQQRAIQDGEPAQLSCLAVGEPKPVVQWFKSDMVVQESNRVRVTEDAQGRSILSLQPAREQDAGIYKVVARNKLGQTVARARLVNATLPCAPDSPEVREASDSEILLRWKQPKYDGNSAILCYGLQYRQGDAIEWQDVARNIDHEFFLVHELEPNTSYNFRLAARNRLGWSEHGVPSKLSKTRAKQEEVPRVQLSRAMRHLQQLTESGREVPLEEPRPQLDYAAEGARPPRDWEREARVSERYSFVSEICRGEFSLVAKGIERASDRVVVAKILELRPETEERVEREFETLRTLCHERIALLEAAYRPRGSPVAVLILEKLQGADVLSYLASRHEYSEACVAGVVGQLLDGLQYLHWRGICHLDVQPDNVVMASVRSLQVKLVDLGSARRVSKLGCQVPRLGHPEYASPEVTNAEPAYPQSDIWQVAVLAYVLLSGVSPFRGNDANETRQNISFVRYRFEYLYKELSQEATRFLMLLFKRSPCKRPTAEECHEHRWLMPTEYMIKKRERTIFLGNRLKEYCDEYHEEKRKQATQGQGLDEAFGTQRQLARSTSIQDELLTAF</sequence>
<dbReference type="InterPro" id="IPR003599">
    <property type="entry name" value="Ig_sub"/>
</dbReference>
<feature type="region of interest" description="Disordered" evidence="9">
    <location>
        <begin position="2061"/>
        <end position="2086"/>
    </location>
</feature>
<feature type="domain" description="Ig-like" evidence="13">
    <location>
        <begin position="4742"/>
        <end position="4826"/>
    </location>
</feature>
<comment type="subcellular location">
    <subcellularLocation>
        <location evidence="1">Cytoplasm</location>
        <location evidence="1">Myofibril</location>
        <location evidence="1">Sarcomere</location>
        <location evidence="1">A band</location>
    </subcellularLocation>
</comment>
<evidence type="ECO:0000259" key="11">
    <source>
        <dbReference type="PROSITE" id="PS50010"/>
    </source>
</evidence>
<dbReference type="SMART" id="SM00060">
    <property type="entry name" value="FN3"/>
    <property type="match status" value="2"/>
</dbReference>
<reference evidence="15" key="1">
    <citation type="submission" date="2021-01" db="UniProtKB">
        <authorList>
            <consortium name="EnsemblMetazoa"/>
        </authorList>
    </citation>
    <scope>IDENTIFICATION</scope>
</reference>
<dbReference type="FunFam" id="1.20.900.10:FF:000033">
    <property type="entry name" value="Muscle M-line assembly protein unc-89-like Protein"/>
    <property type="match status" value="1"/>
</dbReference>
<accession>A0A7M7QAF4</accession>
<dbReference type="SUPFAM" id="SSF49265">
    <property type="entry name" value="Fibronectin type III"/>
    <property type="match status" value="1"/>
</dbReference>
<keyword evidence="4" id="KW-0677">Repeat</keyword>
<dbReference type="SMART" id="SM00408">
    <property type="entry name" value="IGc2"/>
    <property type="match status" value="20"/>
</dbReference>
<dbReference type="CDD" id="cd13325">
    <property type="entry name" value="PH_unc89"/>
    <property type="match status" value="1"/>
</dbReference>
<dbReference type="FunFam" id="2.60.40.10:FF:000425">
    <property type="entry name" value="Myosin light chain kinase"/>
    <property type="match status" value="2"/>
</dbReference>
<dbReference type="PANTHER" id="PTHR47633:SF3">
    <property type="entry name" value="STRIATED MUSCLE PREFERENTIALLY EXPRESSED PROTEIN KINASE"/>
    <property type="match status" value="1"/>
</dbReference>
<feature type="domain" description="Ig-like" evidence="13">
    <location>
        <begin position="3297"/>
        <end position="3387"/>
    </location>
</feature>
<dbReference type="Gene3D" id="1.10.510.10">
    <property type="entry name" value="Transferase(Phosphotransferase) domain 1"/>
    <property type="match status" value="2"/>
</dbReference>
<dbReference type="SUPFAM" id="SSF48065">
    <property type="entry name" value="DBL homology domain (DH-domain)"/>
    <property type="match status" value="1"/>
</dbReference>
<keyword evidence="6" id="KW-0067">ATP-binding</keyword>
<protein>
    <recommendedName>
        <fullName evidence="17">Obscurin</fullName>
    </recommendedName>
</protein>
<dbReference type="CDD" id="cd00096">
    <property type="entry name" value="Ig"/>
    <property type="match status" value="1"/>
</dbReference>
<dbReference type="FunFam" id="2.60.40.10:FF:000802">
    <property type="entry name" value="Muscle M-line assembly protein unc-89"/>
    <property type="match status" value="1"/>
</dbReference>
<evidence type="ECO:0000256" key="5">
    <source>
        <dbReference type="ARBA" id="ARBA00022741"/>
    </source>
</evidence>
<dbReference type="GeneID" id="100123490"/>
<dbReference type="Gene3D" id="1.20.900.10">
    <property type="entry name" value="Dbl homology (DH) domain"/>
    <property type="match status" value="1"/>
</dbReference>
<dbReference type="FunFam" id="2.60.40.10:FF:000032">
    <property type="entry name" value="palladin isoform X1"/>
    <property type="match status" value="1"/>
</dbReference>
<feature type="domain" description="Ig-like" evidence="13">
    <location>
        <begin position="3596"/>
        <end position="3684"/>
    </location>
</feature>
<feature type="region of interest" description="Disordered" evidence="9">
    <location>
        <begin position="64"/>
        <end position="85"/>
    </location>
</feature>
<dbReference type="SMART" id="SM00409">
    <property type="entry name" value="IG"/>
    <property type="match status" value="21"/>
</dbReference>
<dbReference type="FunFam" id="2.60.40.10:FF:000940">
    <property type="entry name" value="Muscle M-line assembly protein unc-89"/>
    <property type="match status" value="1"/>
</dbReference>
<feature type="compositionally biased region" description="Pro residues" evidence="9">
    <location>
        <begin position="72"/>
        <end position="82"/>
    </location>
</feature>
<dbReference type="Pfam" id="PF00041">
    <property type="entry name" value="fn3"/>
    <property type="match status" value="1"/>
</dbReference>
<feature type="compositionally biased region" description="Basic and acidic residues" evidence="9">
    <location>
        <begin position="193"/>
        <end position="213"/>
    </location>
</feature>
<dbReference type="SMART" id="SM00325">
    <property type="entry name" value="RhoGEF"/>
    <property type="match status" value="1"/>
</dbReference>
<feature type="domain" description="Ig-like" evidence="13">
    <location>
        <begin position="3000"/>
        <end position="3098"/>
    </location>
</feature>
<dbReference type="FunFam" id="2.60.40.10:FF:000145">
    <property type="entry name" value="Myosin light chain kinase, smooth muscle"/>
    <property type="match status" value="1"/>
</dbReference>
<dbReference type="CDD" id="cd00160">
    <property type="entry name" value="RhoGEF"/>
    <property type="match status" value="1"/>
</dbReference>
<dbReference type="SUPFAM" id="SSF50729">
    <property type="entry name" value="PH domain-like"/>
    <property type="match status" value="1"/>
</dbReference>